<accession>A0AAW6TXJ3</accession>
<dbReference type="GO" id="GO:0006633">
    <property type="term" value="P:fatty acid biosynthetic process"/>
    <property type="evidence" value="ECO:0007669"/>
    <property type="project" value="TreeGrafter"/>
</dbReference>
<sequence length="347" mass="36626">MMGPRLAIAGVGLVGGFGTGKQALLDVLSNGGRPNATVDVNAPSGPRQLPVYQADVDGARRFIGGGAWRRMNRFGKLAVLGASLALEDAGWNAPLDREDVGLIVASGYGASKSTFDFLDSMLEDEGRCPSPTLFSNSVASSAASHLSIVLQSGGPSLTVSQFEMSPLSALLTASTWLAEGRVKAVLFGAVDEWCPVLSYSYERFFGEQTSGPIEPFRWDKQTAVMGEGAAFLLLTHGEDAGTTYGQIDQLLWTQSARWLPPRDEALVIGADGHRCYAKQYARLSESHPACTAYTPLYGSLPGGQAFDLAIAALAAKVGQGPDRIWSVKCDADGNCGVVACRFGPGQE</sequence>
<dbReference type="Proteomes" id="UP001431776">
    <property type="component" value="Unassembled WGS sequence"/>
</dbReference>
<dbReference type="InterPro" id="IPR014030">
    <property type="entry name" value="Ketoacyl_synth_N"/>
</dbReference>
<dbReference type="PANTHER" id="PTHR11712:SF336">
    <property type="entry name" value="3-OXOACYL-[ACYL-CARRIER-PROTEIN] SYNTHASE, MITOCHONDRIAL"/>
    <property type="match status" value="1"/>
</dbReference>
<protein>
    <submittedName>
        <fullName evidence="3">Beta-ketoacyl synthase N-terminal-like domain-containing protein</fullName>
    </submittedName>
</protein>
<reference evidence="3" key="1">
    <citation type="submission" date="2023-05" db="EMBL/GenBank/DDBJ databases">
        <title>Anaerotaeda fermentans gen. nov., sp. nov., a novel anaerobic planctomycete of the new family within the order Sedimentisphaerales isolated from Taman Peninsula, Russia.</title>
        <authorList>
            <person name="Khomyakova M.A."/>
            <person name="Merkel A.Y."/>
            <person name="Slobodkin A.I."/>
        </authorList>
    </citation>
    <scope>NUCLEOTIDE SEQUENCE</scope>
    <source>
        <strain evidence="3">M17dextr</strain>
    </source>
</reference>
<evidence type="ECO:0000313" key="3">
    <source>
        <dbReference type="EMBL" id="MDI6448601.1"/>
    </source>
</evidence>
<organism evidence="3 4">
    <name type="scientific">Anaerobaca lacustris</name>
    <dbReference type="NCBI Taxonomy" id="3044600"/>
    <lineage>
        <taxon>Bacteria</taxon>
        <taxon>Pseudomonadati</taxon>
        <taxon>Planctomycetota</taxon>
        <taxon>Phycisphaerae</taxon>
        <taxon>Sedimentisphaerales</taxon>
        <taxon>Anaerobacaceae</taxon>
        <taxon>Anaerobaca</taxon>
    </lineage>
</organism>
<keyword evidence="1" id="KW-0808">Transferase</keyword>
<dbReference type="InterPro" id="IPR016039">
    <property type="entry name" value="Thiolase-like"/>
</dbReference>
<dbReference type="RefSeq" id="WP_349244012.1">
    <property type="nucleotide sequence ID" value="NZ_JASCXX010000005.1"/>
</dbReference>
<dbReference type="SUPFAM" id="SSF53901">
    <property type="entry name" value="Thiolase-like"/>
    <property type="match status" value="1"/>
</dbReference>
<dbReference type="InterPro" id="IPR000794">
    <property type="entry name" value="Beta-ketoacyl_synthase"/>
</dbReference>
<keyword evidence="4" id="KW-1185">Reference proteome</keyword>
<evidence type="ECO:0000313" key="4">
    <source>
        <dbReference type="Proteomes" id="UP001431776"/>
    </source>
</evidence>
<proteinExistence type="predicted"/>
<dbReference type="PANTHER" id="PTHR11712">
    <property type="entry name" value="POLYKETIDE SYNTHASE-RELATED"/>
    <property type="match status" value="1"/>
</dbReference>
<dbReference type="Pfam" id="PF00109">
    <property type="entry name" value="ketoacyl-synt"/>
    <property type="match status" value="1"/>
</dbReference>
<feature type="domain" description="Beta-ketoacyl synthase-like N-terminal" evidence="2">
    <location>
        <begin position="55"/>
        <end position="240"/>
    </location>
</feature>
<evidence type="ECO:0000259" key="2">
    <source>
        <dbReference type="Pfam" id="PF00109"/>
    </source>
</evidence>
<dbReference type="GO" id="GO:0005829">
    <property type="term" value="C:cytosol"/>
    <property type="evidence" value="ECO:0007669"/>
    <property type="project" value="TreeGrafter"/>
</dbReference>
<comment type="caution">
    <text evidence="3">The sequence shown here is derived from an EMBL/GenBank/DDBJ whole genome shotgun (WGS) entry which is preliminary data.</text>
</comment>
<dbReference type="GO" id="GO:0004315">
    <property type="term" value="F:3-oxoacyl-[acyl-carrier-protein] synthase activity"/>
    <property type="evidence" value="ECO:0007669"/>
    <property type="project" value="TreeGrafter"/>
</dbReference>
<dbReference type="Gene3D" id="3.40.47.10">
    <property type="match status" value="1"/>
</dbReference>
<name>A0AAW6TXJ3_9BACT</name>
<dbReference type="AlphaFoldDB" id="A0AAW6TXJ3"/>
<evidence type="ECO:0000256" key="1">
    <source>
        <dbReference type="ARBA" id="ARBA00022679"/>
    </source>
</evidence>
<dbReference type="EMBL" id="JASCXX010000005">
    <property type="protein sequence ID" value="MDI6448601.1"/>
    <property type="molecule type" value="Genomic_DNA"/>
</dbReference>
<gene>
    <name evidence="3" type="ORF">QJ522_06060</name>
</gene>